<evidence type="ECO:0000313" key="3">
    <source>
        <dbReference type="Proteomes" id="UP001364617"/>
    </source>
</evidence>
<dbReference type="Proteomes" id="UP001364617">
    <property type="component" value="Unassembled WGS sequence"/>
</dbReference>
<protein>
    <submittedName>
        <fullName evidence="2">Uncharacterized protein</fullName>
    </submittedName>
</protein>
<keyword evidence="3" id="KW-1185">Reference proteome</keyword>
<dbReference type="AlphaFoldDB" id="A0AAN9D2S5"/>
<sequence length="128" mass="14550">MTGHSEEEITSLSVKEGREKRVSFPPDEEMVSDFVESRVRLQEADSLSLTDIILAYKQSCEKHQVKPNTKALDQLKQITCVTDRARCFDLSGERLDYCSCESLEEILKSVQFDFISLQGAELEENVSI</sequence>
<reference evidence="2 3" key="1">
    <citation type="submission" date="2024-02" db="EMBL/GenBank/DDBJ databases">
        <title>Chromosome-level genome assembly of the Eurasian Minnow (Phoxinus phoxinus).</title>
        <authorList>
            <person name="Oriowo T.O."/>
            <person name="Martin S."/>
            <person name="Stange M."/>
            <person name="Chrysostomakis Y."/>
            <person name="Brown T."/>
            <person name="Winkler S."/>
            <person name="Kukowka S."/>
            <person name="Myers E.W."/>
            <person name="Bohne A."/>
        </authorList>
    </citation>
    <scope>NUCLEOTIDE SEQUENCE [LARGE SCALE GENOMIC DNA]</scope>
    <source>
        <strain evidence="2">ZFMK-TIS-60720</strain>
        <tissue evidence="2">Whole Organism</tissue>
    </source>
</reference>
<gene>
    <name evidence="2" type="ORF">R3I93_010894</name>
</gene>
<evidence type="ECO:0000256" key="1">
    <source>
        <dbReference type="SAM" id="MobiDB-lite"/>
    </source>
</evidence>
<comment type="caution">
    <text evidence="2">The sequence shown here is derived from an EMBL/GenBank/DDBJ whole genome shotgun (WGS) entry which is preliminary data.</text>
</comment>
<accession>A0AAN9D2S5</accession>
<organism evidence="2 3">
    <name type="scientific">Phoxinus phoxinus</name>
    <name type="common">Eurasian minnow</name>
    <dbReference type="NCBI Taxonomy" id="58324"/>
    <lineage>
        <taxon>Eukaryota</taxon>
        <taxon>Metazoa</taxon>
        <taxon>Chordata</taxon>
        <taxon>Craniata</taxon>
        <taxon>Vertebrata</taxon>
        <taxon>Euteleostomi</taxon>
        <taxon>Actinopterygii</taxon>
        <taxon>Neopterygii</taxon>
        <taxon>Teleostei</taxon>
        <taxon>Ostariophysi</taxon>
        <taxon>Cypriniformes</taxon>
        <taxon>Leuciscidae</taxon>
        <taxon>Phoxininae</taxon>
        <taxon>Phoxinus</taxon>
    </lineage>
</organism>
<name>A0AAN9D2S5_9TELE</name>
<feature type="region of interest" description="Disordered" evidence="1">
    <location>
        <begin position="1"/>
        <end position="25"/>
    </location>
</feature>
<dbReference type="EMBL" id="JAYKXH010000011">
    <property type="protein sequence ID" value="KAK7152808.1"/>
    <property type="molecule type" value="Genomic_DNA"/>
</dbReference>
<proteinExistence type="predicted"/>
<evidence type="ECO:0000313" key="2">
    <source>
        <dbReference type="EMBL" id="KAK7152808.1"/>
    </source>
</evidence>